<evidence type="ECO:0000256" key="5">
    <source>
        <dbReference type="ARBA" id="ARBA00023242"/>
    </source>
</evidence>
<dbReference type="GO" id="GO:0005634">
    <property type="term" value="C:nucleus"/>
    <property type="evidence" value="ECO:0007669"/>
    <property type="project" value="UniProtKB-SubCell"/>
</dbReference>
<dbReference type="Proteomes" id="UP001327560">
    <property type="component" value="Chromosome 1"/>
</dbReference>
<dbReference type="SMART" id="SM00380">
    <property type="entry name" value="AP2"/>
    <property type="match status" value="1"/>
</dbReference>
<dbReference type="InterPro" id="IPR001471">
    <property type="entry name" value="AP2/ERF_dom"/>
</dbReference>
<comment type="similarity">
    <text evidence="6">Belongs to the AP2/ERF transcription factor family. ERF subfamily.</text>
</comment>
<feature type="region of interest" description="Disordered" evidence="7">
    <location>
        <begin position="127"/>
        <end position="164"/>
    </location>
</feature>
<evidence type="ECO:0000313" key="10">
    <source>
        <dbReference type="Proteomes" id="UP001327560"/>
    </source>
</evidence>
<evidence type="ECO:0000256" key="7">
    <source>
        <dbReference type="SAM" id="MobiDB-lite"/>
    </source>
</evidence>
<dbReference type="PROSITE" id="PS51032">
    <property type="entry name" value="AP2_ERF"/>
    <property type="match status" value="1"/>
</dbReference>
<keyword evidence="10" id="KW-1185">Reference proteome</keyword>
<dbReference type="GO" id="GO:0045893">
    <property type="term" value="P:positive regulation of DNA-templated transcription"/>
    <property type="evidence" value="ECO:0007669"/>
    <property type="project" value="TreeGrafter"/>
</dbReference>
<keyword evidence="5" id="KW-0539">Nucleus</keyword>
<evidence type="ECO:0000313" key="9">
    <source>
        <dbReference type="EMBL" id="WOK93670.1"/>
    </source>
</evidence>
<evidence type="ECO:0000256" key="1">
    <source>
        <dbReference type="ARBA" id="ARBA00004123"/>
    </source>
</evidence>
<gene>
    <name evidence="9" type="ORF">Cni_G02370</name>
</gene>
<name>A0AAQ3Q252_9LILI</name>
<dbReference type="GO" id="GO:0003700">
    <property type="term" value="F:DNA-binding transcription factor activity"/>
    <property type="evidence" value="ECO:0007669"/>
    <property type="project" value="InterPro"/>
</dbReference>
<dbReference type="FunFam" id="3.30.730.10:FF:000001">
    <property type="entry name" value="Ethylene-responsive transcription factor 2"/>
    <property type="match status" value="1"/>
</dbReference>
<reference evidence="9 10" key="1">
    <citation type="submission" date="2023-10" db="EMBL/GenBank/DDBJ databases">
        <title>Chromosome-scale genome assembly provides insights into flower coloration mechanisms of Canna indica.</title>
        <authorList>
            <person name="Li C."/>
        </authorList>
    </citation>
    <scope>NUCLEOTIDE SEQUENCE [LARGE SCALE GENOMIC DNA]</scope>
    <source>
        <tissue evidence="9">Flower</tissue>
    </source>
</reference>
<protein>
    <recommendedName>
        <fullName evidence="8">AP2/ERF domain-containing protein</fullName>
    </recommendedName>
</protein>
<dbReference type="EMBL" id="CP136890">
    <property type="protein sequence ID" value="WOK93670.1"/>
    <property type="molecule type" value="Genomic_DNA"/>
</dbReference>
<dbReference type="SUPFAM" id="SSF54171">
    <property type="entry name" value="DNA-binding domain"/>
    <property type="match status" value="1"/>
</dbReference>
<keyword evidence="3" id="KW-0238">DNA-binding</keyword>
<feature type="compositionally biased region" description="Low complexity" evidence="7">
    <location>
        <begin position="130"/>
        <end position="149"/>
    </location>
</feature>
<dbReference type="InterPro" id="IPR016177">
    <property type="entry name" value="DNA-bd_dom_sf"/>
</dbReference>
<evidence type="ECO:0000259" key="8">
    <source>
        <dbReference type="PROSITE" id="PS51032"/>
    </source>
</evidence>
<accession>A0AAQ3Q252</accession>
<dbReference type="Pfam" id="PF00847">
    <property type="entry name" value="AP2"/>
    <property type="match status" value="1"/>
</dbReference>
<dbReference type="GO" id="GO:0006950">
    <property type="term" value="P:response to stress"/>
    <property type="evidence" value="ECO:0007669"/>
    <property type="project" value="TreeGrafter"/>
</dbReference>
<proteinExistence type="inferred from homology"/>
<evidence type="ECO:0000256" key="3">
    <source>
        <dbReference type="ARBA" id="ARBA00023125"/>
    </source>
</evidence>
<dbReference type="GO" id="GO:0000976">
    <property type="term" value="F:transcription cis-regulatory region binding"/>
    <property type="evidence" value="ECO:0007669"/>
    <property type="project" value="TreeGrafter"/>
</dbReference>
<keyword evidence="4" id="KW-0804">Transcription</keyword>
<dbReference type="PANTHER" id="PTHR31241">
    <property type="entry name" value="DEHYDRATION-RESPONSIVE ELEMENT-BINDING PROTEIN 2C"/>
    <property type="match status" value="1"/>
</dbReference>
<evidence type="ECO:0000256" key="4">
    <source>
        <dbReference type="ARBA" id="ARBA00023163"/>
    </source>
</evidence>
<dbReference type="InterPro" id="IPR036955">
    <property type="entry name" value="AP2/ERF_dom_sf"/>
</dbReference>
<organism evidence="9 10">
    <name type="scientific">Canna indica</name>
    <name type="common">Indian-shot</name>
    <dbReference type="NCBI Taxonomy" id="4628"/>
    <lineage>
        <taxon>Eukaryota</taxon>
        <taxon>Viridiplantae</taxon>
        <taxon>Streptophyta</taxon>
        <taxon>Embryophyta</taxon>
        <taxon>Tracheophyta</taxon>
        <taxon>Spermatophyta</taxon>
        <taxon>Magnoliopsida</taxon>
        <taxon>Liliopsida</taxon>
        <taxon>Zingiberales</taxon>
        <taxon>Cannaceae</taxon>
        <taxon>Canna</taxon>
    </lineage>
</organism>
<comment type="subcellular location">
    <subcellularLocation>
        <location evidence="1">Nucleus</location>
    </subcellularLocation>
</comment>
<evidence type="ECO:0000256" key="6">
    <source>
        <dbReference type="ARBA" id="ARBA00024343"/>
    </source>
</evidence>
<evidence type="ECO:0000256" key="2">
    <source>
        <dbReference type="ARBA" id="ARBA00023015"/>
    </source>
</evidence>
<dbReference type="Gene3D" id="3.30.730.10">
    <property type="entry name" value="AP2/ERF domain"/>
    <property type="match status" value="1"/>
</dbReference>
<dbReference type="PANTHER" id="PTHR31241:SF24">
    <property type="entry name" value="ETHYLENE-RESPONSIVE TRANSCRIPTION FACTOR ABI4"/>
    <property type="match status" value="1"/>
</dbReference>
<dbReference type="CDD" id="cd00018">
    <property type="entry name" value="AP2"/>
    <property type="match status" value="1"/>
</dbReference>
<dbReference type="PRINTS" id="PR00367">
    <property type="entry name" value="ETHRSPELEMNT"/>
</dbReference>
<dbReference type="AlphaFoldDB" id="A0AAQ3Q252"/>
<sequence length="387" mass="42172">MLIIWLASLARKESERLEESKHGFAAAAAAGFSSKQMQMQQLAKTDPSTVLHRETFRRFLYRTIYILILLTALPTQRERSLRESHLPLSPPPSLFYSLALPLSLPPLIETRFSLLMDHKVNSPIEQYHLGSRSSSPSDNNSGAASSSTGRRGKGKGGPENAKFRYRGVRQRSWGKWVAEIREPRKRTRKWLGTFSTAEDAAKAYDRAALILYGPRAQLNLQPSSSAAGNISTIAPSSSSTATLRPLLPRPAGFHFPMPPPPAVPSTSYTYPPPLLYANMIDSTITVPGPAVELPRVEAATPDPLPPTSSLAWPSHHIGRLGDPTSIEEISSLAGSVSSGLSLSCPPVITTESSGSAPLVSSPLWPWDDYDVAASCLWDDADPFFFDI</sequence>
<keyword evidence="2" id="KW-0805">Transcription regulation</keyword>
<feature type="domain" description="AP2/ERF" evidence="8">
    <location>
        <begin position="164"/>
        <end position="221"/>
    </location>
</feature>